<dbReference type="Gene3D" id="2.40.160.210">
    <property type="entry name" value="Acyl-CoA thioesterase, double hotdog domain"/>
    <property type="match status" value="1"/>
</dbReference>
<dbReference type="EMBL" id="UINC01003988">
    <property type="protein sequence ID" value="SVA10894.1"/>
    <property type="molecule type" value="Genomic_DNA"/>
</dbReference>
<dbReference type="InterPro" id="IPR042171">
    <property type="entry name" value="Acyl-CoA_hotdog"/>
</dbReference>
<dbReference type="PANTHER" id="PTHR11066">
    <property type="entry name" value="ACYL-COA THIOESTERASE"/>
    <property type="match status" value="1"/>
</dbReference>
<dbReference type="InterPro" id="IPR025652">
    <property type="entry name" value="TesB_C"/>
</dbReference>
<evidence type="ECO:0000256" key="1">
    <source>
        <dbReference type="ARBA" id="ARBA00006538"/>
    </source>
</evidence>
<sequence>MSLVDLDGMLACIEFEDLGDGRWTAPHLQMDYRRIFGGQLLAQAVVLAAASAPDKAVRSLSCVFPREGSLDESLEYQVEAVHDGRSFATRRITGTQGDRVCLMAQASLHVAEEGPEHGDPLPDVGRPEEAEATELSMIPWSCRVVGGVDLRDRGVGPAEFRFWTRVDRELPDDAAVHQALLAHATDLTVIGTALRPHDGLSQADSTVRLATAVTAHQVVFHRAFRLDDWCLVDQCSPVAAGARAFGTGNVFGADGHLVASFTQESMIRPTVPAQDAS</sequence>
<keyword evidence="2" id="KW-0378">Hydrolase</keyword>
<feature type="domain" description="Acyl-CoA thioesterase 2 C-terminal" evidence="3">
    <location>
        <begin position="161"/>
        <end position="264"/>
    </location>
</feature>
<dbReference type="InterPro" id="IPR029069">
    <property type="entry name" value="HotDog_dom_sf"/>
</dbReference>
<reference evidence="5" key="1">
    <citation type="submission" date="2018-05" db="EMBL/GenBank/DDBJ databases">
        <authorList>
            <person name="Lanie J.A."/>
            <person name="Ng W.-L."/>
            <person name="Kazmierczak K.M."/>
            <person name="Andrzejewski T.M."/>
            <person name="Davidsen T.M."/>
            <person name="Wayne K.J."/>
            <person name="Tettelin H."/>
            <person name="Glass J.I."/>
            <person name="Rusch D."/>
            <person name="Podicherti R."/>
            <person name="Tsui H.-C.T."/>
            <person name="Winkler M.E."/>
        </authorList>
    </citation>
    <scope>NUCLEOTIDE SEQUENCE</scope>
</reference>
<accession>A0A381T595</accession>
<dbReference type="GO" id="GO:0047617">
    <property type="term" value="F:fatty acyl-CoA hydrolase activity"/>
    <property type="evidence" value="ECO:0007669"/>
    <property type="project" value="InterPro"/>
</dbReference>
<dbReference type="CDD" id="cd03444">
    <property type="entry name" value="Thioesterase_II_repeat1"/>
    <property type="match status" value="1"/>
</dbReference>
<protein>
    <recommendedName>
        <fullName evidence="6">Acyl-CoA thioesterase II</fullName>
    </recommendedName>
</protein>
<comment type="similarity">
    <text evidence="1">Belongs to the C/M/P thioester hydrolase family.</text>
</comment>
<evidence type="ECO:0000313" key="5">
    <source>
        <dbReference type="EMBL" id="SVA10894.1"/>
    </source>
</evidence>
<dbReference type="GO" id="GO:0009062">
    <property type="term" value="P:fatty acid catabolic process"/>
    <property type="evidence" value="ECO:0007669"/>
    <property type="project" value="TreeGrafter"/>
</dbReference>
<dbReference type="GO" id="GO:0006637">
    <property type="term" value="P:acyl-CoA metabolic process"/>
    <property type="evidence" value="ECO:0007669"/>
    <property type="project" value="InterPro"/>
</dbReference>
<gene>
    <name evidence="5" type="ORF">METZ01_LOCUS63748</name>
</gene>
<name>A0A381T595_9ZZZZ</name>
<dbReference type="InterPro" id="IPR003703">
    <property type="entry name" value="Acyl_CoA_thio"/>
</dbReference>
<dbReference type="PANTHER" id="PTHR11066:SF34">
    <property type="entry name" value="ACYL-COENZYME A THIOESTERASE 8"/>
    <property type="match status" value="1"/>
</dbReference>
<dbReference type="InterPro" id="IPR049449">
    <property type="entry name" value="TesB_ACOT8-like_N"/>
</dbReference>
<dbReference type="AlphaFoldDB" id="A0A381T595"/>
<dbReference type="SUPFAM" id="SSF54637">
    <property type="entry name" value="Thioesterase/thiol ester dehydrase-isomerase"/>
    <property type="match status" value="2"/>
</dbReference>
<evidence type="ECO:0008006" key="6">
    <source>
        <dbReference type="Google" id="ProtNLM"/>
    </source>
</evidence>
<feature type="domain" description="Acyl-CoA thioesterase-like N-terminal HotDog" evidence="4">
    <location>
        <begin position="34"/>
        <end position="108"/>
    </location>
</feature>
<dbReference type="Pfam" id="PF13622">
    <property type="entry name" value="4HBT_3"/>
    <property type="match status" value="1"/>
</dbReference>
<evidence type="ECO:0000259" key="4">
    <source>
        <dbReference type="Pfam" id="PF13622"/>
    </source>
</evidence>
<proteinExistence type="inferred from homology"/>
<evidence type="ECO:0000259" key="3">
    <source>
        <dbReference type="Pfam" id="PF02551"/>
    </source>
</evidence>
<dbReference type="Pfam" id="PF02551">
    <property type="entry name" value="Acyl_CoA_thio"/>
    <property type="match status" value="1"/>
</dbReference>
<organism evidence="5">
    <name type="scientific">marine metagenome</name>
    <dbReference type="NCBI Taxonomy" id="408172"/>
    <lineage>
        <taxon>unclassified sequences</taxon>
        <taxon>metagenomes</taxon>
        <taxon>ecological metagenomes</taxon>
    </lineage>
</organism>
<evidence type="ECO:0000256" key="2">
    <source>
        <dbReference type="ARBA" id="ARBA00022801"/>
    </source>
</evidence>